<dbReference type="Gene3D" id="2.40.420.20">
    <property type="match status" value="1"/>
</dbReference>
<dbReference type="Pfam" id="PF25954">
    <property type="entry name" value="Beta-barrel_RND_2"/>
    <property type="match status" value="1"/>
</dbReference>
<name>A0ABQ3EBD9_9GAMM</name>
<feature type="domain" description="Multidrug resistance protein MdtA-like barrel-sandwich hybrid" evidence="7">
    <location>
        <begin position="65"/>
        <end position="186"/>
    </location>
</feature>
<evidence type="ECO:0000256" key="2">
    <source>
        <dbReference type="ARBA" id="ARBA00009477"/>
    </source>
</evidence>
<organism evidence="10 11">
    <name type="scientific">Salinicola rhizosphaerae</name>
    <dbReference type="NCBI Taxonomy" id="1443141"/>
    <lineage>
        <taxon>Bacteria</taxon>
        <taxon>Pseudomonadati</taxon>
        <taxon>Pseudomonadota</taxon>
        <taxon>Gammaproteobacteria</taxon>
        <taxon>Oceanospirillales</taxon>
        <taxon>Halomonadaceae</taxon>
        <taxon>Salinicola</taxon>
    </lineage>
</organism>
<dbReference type="SUPFAM" id="SSF111369">
    <property type="entry name" value="HlyD-like secretion proteins"/>
    <property type="match status" value="1"/>
</dbReference>
<feature type="region of interest" description="Disordered" evidence="5">
    <location>
        <begin position="366"/>
        <end position="385"/>
    </location>
</feature>
<keyword evidence="3" id="KW-0813">Transport</keyword>
<dbReference type="Proteomes" id="UP000646745">
    <property type="component" value="Unassembled WGS sequence"/>
</dbReference>
<dbReference type="PANTHER" id="PTHR30469:SF16">
    <property type="entry name" value="HAE1 FAMILY EFFLUX PUMP MFP COMPONENT"/>
    <property type="match status" value="1"/>
</dbReference>
<gene>
    <name evidence="10" type="ORF">GCM10009038_30180</name>
</gene>
<dbReference type="InterPro" id="IPR058792">
    <property type="entry name" value="Beta-barrel_RND_2"/>
</dbReference>
<feature type="signal peptide" evidence="6">
    <location>
        <begin position="1"/>
        <end position="31"/>
    </location>
</feature>
<comment type="similarity">
    <text evidence="2">Belongs to the membrane fusion protein (MFP) (TC 8.A.1) family.</text>
</comment>
<comment type="caution">
    <text evidence="10">The sequence shown here is derived from an EMBL/GenBank/DDBJ whole genome shotgun (WGS) entry which is preliminary data.</text>
</comment>
<reference evidence="11" key="1">
    <citation type="journal article" date="2019" name="Int. J. Syst. Evol. Microbiol.">
        <title>The Global Catalogue of Microorganisms (GCM) 10K type strain sequencing project: providing services to taxonomists for standard genome sequencing and annotation.</title>
        <authorList>
            <consortium name="The Broad Institute Genomics Platform"/>
            <consortium name="The Broad Institute Genome Sequencing Center for Infectious Disease"/>
            <person name="Wu L."/>
            <person name="Ma J."/>
        </authorList>
    </citation>
    <scope>NUCLEOTIDE SEQUENCE [LARGE SCALE GENOMIC DNA]</scope>
    <source>
        <strain evidence="11">KCTC 32998</strain>
    </source>
</reference>
<dbReference type="InterPro" id="IPR006143">
    <property type="entry name" value="RND_pump_MFP"/>
</dbReference>
<proteinExistence type="inferred from homology"/>
<feature type="coiled-coil region" evidence="4">
    <location>
        <begin position="108"/>
        <end position="163"/>
    </location>
</feature>
<dbReference type="NCBIfam" id="TIGR01730">
    <property type="entry name" value="RND_mfp"/>
    <property type="match status" value="1"/>
</dbReference>
<dbReference type="PANTHER" id="PTHR30469">
    <property type="entry name" value="MULTIDRUG RESISTANCE PROTEIN MDTA"/>
    <property type="match status" value="1"/>
</dbReference>
<dbReference type="InterPro" id="IPR058627">
    <property type="entry name" value="MdtA-like_C"/>
</dbReference>
<evidence type="ECO:0000256" key="4">
    <source>
        <dbReference type="SAM" id="Coils"/>
    </source>
</evidence>
<keyword evidence="4" id="KW-0175">Coiled coil</keyword>
<feature type="compositionally biased region" description="Polar residues" evidence="5">
    <location>
        <begin position="372"/>
        <end position="385"/>
    </location>
</feature>
<protein>
    <submittedName>
        <fullName evidence="10">MexH family multidrug efflux RND transporter periplasmic adaptor subunit</fullName>
    </submittedName>
</protein>
<accession>A0ABQ3EBD9</accession>
<sequence>MIDTRKPSFPRRLSHALLWLLLAGLTIPALAQSVSAPTAVIAATVKETTWQDPVEALGTLRADESVTLSSTVTGTIDAFNFDDGDAVSAGQWLVQLDDDEVQAELRAAEAVQRQRQSALDRAQQLQDRNLGVRATLEDNAALVQQSRAEIDALRARIADHRVRAPFAGSVGLRELSVGALVTPGTELVTLDKLDIMKLDFTVPATLLAVLHPGLTLEATTPGYPETIFRAKIAHLGTRIDPISRSLVVRAVLPNDDGRLRPGMLMEIHLAQPARSALTIPESALVPDGERQTVWKLGGLDEETPRVSRQEVTIGERRTGQVEILRGLDRGDRVVTHGTLKVRDGDAVDLIAVDPPASRIEDVLERQRRAMRSSATSSQPAPGTPD</sequence>
<evidence type="ECO:0000313" key="10">
    <source>
        <dbReference type="EMBL" id="GHB29497.1"/>
    </source>
</evidence>
<evidence type="ECO:0000256" key="5">
    <source>
        <dbReference type="SAM" id="MobiDB-lite"/>
    </source>
</evidence>
<evidence type="ECO:0000259" key="8">
    <source>
        <dbReference type="Pfam" id="PF25954"/>
    </source>
</evidence>
<evidence type="ECO:0000256" key="3">
    <source>
        <dbReference type="ARBA" id="ARBA00022448"/>
    </source>
</evidence>
<evidence type="ECO:0000259" key="9">
    <source>
        <dbReference type="Pfam" id="PF25967"/>
    </source>
</evidence>
<evidence type="ECO:0000259" key="7">
    <source>
        <dbReference type="Pfam" id="PF25917"/>
    </source>
</evidence>
<dbReference type="Pfam" id="PF25967">
    <property type="entry name" value="RND-MFP_C"/>
    <property type="match status" value="1"/>
</dbReference>
<evidence type="ECO:0000256" key="6">
    <source>
        <dbReference type="SAM" id="SignalP"/>
    </source>
</evidence>
<feature type="domain" description="Multidrug resistance protein MdtA-like C-terminal permuted SH3" evidence="9">
    <location>
        <begin position="276"/>
        <end position="337"/>
    </location>
</feature>
<dbReference type="EMBL" id="BMZI01000007">
    <property type="protein sequence ID" value="GHB29497.1"/>
    <property type="molecule type" value="Genomic_DNA"/>
</dbReference>
<comment type="subcellular location">
    <subcellularLocation>
        <location evidence="1">Cell envelope</location>
    </subcellularLocation>
</comment>
<dbReference type="Gene3D" id="2.40.50.100">
    <property type="match status" value="1"/>
</dbReference>
<feature type="chain" id="PRO_5045755361" evidence="6">
    <location>
        <begin position="32"/>
        <end position="385"/>
    </location>
</feature>
<keyword evidence="11" id="KW-1185">Reference proteome</keyword>
<evidence type="ECO:0000256" key="1">
    <source>
        <dbReference type="ARBA" id="ARBA00004196"/>
    </source>
</evidence>
<feature type="domain" description="CusB-like beta-barrel" evidence="8">
    <location>
        <begin position="199"/>
        <end position="272"/>
    </location>
</feature>
<evidence type="ECO:0000313" key="11">
    <source>
        <dbReference type="Proteomes" id="UP000646745"/>
    </source>
</evidence>
<dbReference type="Gene3D" id="1.10.287.470">
    <property type="entry name" value="Helix hairpin bin"/>
    <property type="match status" value="1"/>
</dbReference>
<dbReference type="InterPro" id="IPR058625">
    <property type="entry name" value="MdtA-like_BSH"/>
</dbReference>
<dbReference type="Gene3D" id="2.40.30.170">
    <property type="match status" value="1"/>
</dbReference>
<dbReference type="Pfam" id="PF25917">
    <property type="entry name" value="BSH_RND"/>
    <property type="match status" value="1"/>
</dbReference>
<keyword evidence="6" id="KW-0732">Signal</keyword>